<reference evidence="1 2" key="1">
    <citation type="submission" date="2015-03" db="EMBL/GenBank/DDBJ databases">
        <title>Genome sequencing of Methylobacterium tarhaniae DSM 25844.</title>
        <authorList>
            <person name="Chaudhry V."/>
            <person name="Patil P.B."/>
        </authorList>
    </citation>
    <scope>NUCLEOTIDE SEQUENCE [LARGE SCALE GENOMIC DNA]</scope>
    <source>
        <strain evidence="1 2">DSM 25844</strain>
    </source>
</reference>
<dbReference type="PATRIC" id="fig|1187852.3.peg.379"/>
<name>A0A0J6T010_9HYPH</name>
<dbReference type="AlphaFoldDB" id="A0A0J6T010"/>
<sequence length="127" mass="14044">MRREAVPRAEGHAVAEDVARIGRAPHRDVVAAGRRDHPCASDAARPGSTVSRPVRGPWVLTCQCLDVPRASACQCLGVNAAQRVAVILQRRLPDLLEDTDHLCLHRLFVGLHDLQGRIDADRRLHRE</sequence>
<evidence type="ECO:0000313" key="1">
    <source>
        <dbReference type="EMBL" id="KMO39197.1"/>
    </source>
</evidence>
<evidence type="ECO:0000313" key="2">
    <source>
        <dbReference type="Proteomes" id="UP000036449"/>
    </source>
</evidence>
<organism evidence="1 2">
    <name type="scientific">Methylobacterium tarhaniae</name>
    <dbReference type="NCBI Taxonomy" id="1187852"/>
    <lineage>
        <taxon>Bacteria</taxon>
        <taxon>Pseudomonadati</taxon>
        <taxon>Pseudomonadota</taxon>
        <taxon>Alphaproteobacteria</taxon>
        <taxon>Hyphomicrobiales</taxon>
        <taxon>Methylobacteriaceae</taxon>
        <taxon>Methylobacterium</taxon>
    </lineage>
</organism>
<gene>
    <name evidence="1" type="ORF">VQ03_15930</name>
</gene>
<dbReference type="RefSeq" id="WP_048451866.1">
    <property type="nucleotide sequence ID" value="NZ_LABZ01000111.1"/>
</dbReference>
<proteinExistence type="predicted"/>
<protein>
    <submittedName>
        <fullName evidence="1">Uncharacterized protein</fullName>
    </submittedName>
</protein>
<accession>A0A0J6T010</accession>
<dbReference type="EMBL" id="LABZ01000111">
    <property type="protein sequence ID" value="KMO39197.1"/>
    <property type="molecule type" value="Genomic_DNA"/>
</dbReference>
<keyword evidence="2" id="KW-1185">Reference proteome</keyword>
<comment type="caution">
    <text evidence="1">The sequence shown here is derived from an EMBL/GenBank/DDBJ whole genome shotgun (WGS) entry which is preliminary data.</text>
</comment>
<dbReference type="Proteomes" id="UP000036449">
    <property type="component" value="Unassembled WGS sequence"/>
</dbReference>